<dbReference type="PANTHER" id="PTHR11655:SF14">
    <property type="entry name" value="LARGE RIBOSOMAL SUBUNIT PROTEIN UL6M"/>
    <property type="match status" value="1"/>
</dbReference>
<dbReference type="InterPro" id="IPR000702">
    <property type="entry name" value="Ribosomal_uL6-like"/>
</dbReference>
<dbReference type="STRING" id="656914.SAMN00017405_1088"/>
<dbReference type="PANTHER" id="PTHR11655">
    <property type="entry name" value="60S/50S RIBOSOMAL PROTEIN L6/L9"/>
    <property type="match status" value="1"/>
</dbReference>
<dbReference type="InterPro" id="IPR019906">
    <property type="entry name" value="Ribosomal_uL6_bac-type"/>
</dbReference>
<evidence type="ECO:0000256" key="8">
    <source>
        <dbReference type="RuleBase" id="RU003870"/>
    </source>
</evidence>
<dbReference type="GO" id="GO:0002181">
    <property type="term" value="P:cytoplasmic translation"/>
    <property type="evidence" value="ECO:0007669"/>
    <property type="project" value="TreeGrafter"/>
</dbReference>
<evidence type="ECO:0000256" key="6">
    <source>
        <dbReference type="HAMAP-Rule" id="MF_01365"/>
    </source>
</evidence>
<dbReference type="InterPro" id="IPR002358">
    <property type="entry name" value="Ribosomal_uL6_CS"/>
</dbReference>
<keyword evidence="4 6" id="KW-0689">Ribosomal protein</keyword>
<dbReference type="FunFam" id="3.90.930.12:FF:000001">
    <property type="entry name" value="50S ribosomal protein L6"/>
    <property type="match status" value="1"/>
</dbReference>
<evidence type="ECO:0000313" key="10">
    <source>
        <dbReference type="EMBL" id="SMB83838.1"/>
    </source>
</evidence>
<accession>A0A1W1URU5</accession>
<dbReference type="NCBIfam" id="TIGR03654">
    <property type="entry name" value="L6_bact"/>
    <property type="match status" value="1"/>
</dbReference>
<gene>
    <name evidence="6" type="primary">rplF</name>
    <name evidence="10" type="ORF">SAMN00017405_1088</name>
</gene>
<evidence type="ECO:0000259" key="9">
    <source>
        <dbReference type="Pfam" id="PF00347"/>
    </source>
</evidence>
<keyword evidence="5 6" id="KW-0687">Ribonucleoprotein</keyword>
<feature type="domain" description="Large ribosomal subunit protein uL6 alpha-beta" evidence="9">
    <location>
        <begin position="11"/>
        <end position="82"/>
    </location>
</feature>
<dbReference type="InterPro" id="IPR020040">
    <property type="entry name" value="Ribosomal_uL6_a/b-dom"/>
</dbReference>
<reference evidence="10 11" key="1">
    <citation type="submission" date="2017-04" db="EMBL/GenBank/DDBJ databases">
        <authorList>
            <person name="Afonso C.L."/>
            <person name="Miller P.J."/>
            <person name="Scott M.A."/>
            <person name="Spackman E."/>
            <person name="Goraichik I."/>
            <person name="Dimitrov K.M."/>
            <person name="Suarez D.L."/>
            <person name="Swayne D.E."/>
        </authorList>
    </citation>
    <scope>NUCLEOTIDE SEQUENCE [LARGE SCALE GENOMIC DNA]</scope>
    <source>
        <strain evidence="10 11">DSM 11270</strain>
    </source>
</reference>
<evidence type="ECO:0000256" key="5">
    <source>
        <dbReference type="ARBA" id="ARBA00023274"/>
    </source>
</evidence>
<evidence type="ECO:0000256" key="1">
    <source>
        <dbReference type="ARBA" id="ARBA00009356"/>
    </source>
</evidence>
<dbReference type="GO" id="GO:0003735">
    <property type="term" value="F:structural constituent of ribosome"/>
    <property type="evidence" value="ECO:0007669"/>
    <property type="project" value="UniProtKB-UniRule"/>
</dbReference>
<sequence length="179" mass="19976">MSRIGKLPVMIPDGVKVDLNNNILVVNGPKGELTKEFHPEIGLNIEDNQINVTRPNDKKEIRALHGLTRALIFNMVKGVSDGFQKNLQLVGVGYRAQMQGNKLVLQVGYSHPVEIEPEDTIQIEVPDQTKIFVKGIDKERVGHYAAKIRSVREPEPYKGKGIRYEGEVIKLKAGKTGKK</sequence>
<evidence type="ECO:0000256" key="7">
    <source>
        <dbReference type="RuleBase" id="RU003869"/>
    </source>
</evidence>
<comment type="subunit">
    <text evidence="6">Part of the 50S ribosomal subunit.</text>
</comment>
<keyword evidence="11" id="KW-1185">Reference proteome</keyword>
<dbReference type="RefSeq" id="WP_084052328.1">
    <property type="nucleotide sequence ID" value="NZ_FWWT01000008.1"/>
</dbReference>
<evidence type="ECO:0000313" key="11">
    <source>
        <dbReference type="Proteomes" id="UP000192731"/>
    </source>
</evidence>
<name>A0A1W1URU5_DESTI</name>
<evidence type="ECO:0000256" key="2">
    <source>
        <dbReference type="ARBA" id="ARBA00022730"/>
    </source>
</evidence>
<comment type="function">
    <text evidence="6 8">This protein binds to the 23S rRNA, and is important in its secondary structure. It is located near the subunit interface in the base of the L7/L12 stalk, and near the tRNA binding site of the peptidyltransferase center.</text>
</comment>
<dbReference type="Proteomes" id="UP000192731">
    <property type="component" value="Unassembled WGS sequence"/>
</dbReference>
<organism evidence="10 11">
    <name type="scientific">Desulfonispora thiosulfatigenes DSM 11270</name>
    <dbReference type="NCBI Taxonomy" id="656914"/>
    <lineage>
        <taxon>Bacteria</taxon>
        <taxon>Bacillati</taxon>
        <taxon>Bacillota</taxon>
        <taxon>Clostridia</taxon>
        <taxon>Eubacteriales</taxon>
        <taxon>Peptococcaceae</taxon>
        <taxon>Desulfonispora</taxon>
    </lineage>
</organism>
<comment type="similarity">
    <text evidence="1 6 7">Belongs to the universal ribosomal protein uL6 family.</text>
</comment>
<dbReference type="Gene3D" id="3.90.930.12">
    <property type="entry name" value="Ribosomal protein L6, alpha-beta domain"/>
    <property type="match status" value="2"/>
</dbReference>
<dbReference type="EMBL" id="FWWT01000008">
    <property type="protein sequence ID" value="SMB83838.1"/>
    <property type="molecule type" value="Genomic_DNA"/>
</dbReference>
<evidence type="ECO:0000256" key="4">
    <source>
        <dbReference type="ARBA" id="ARBA00022980"/>
    </source>
</evidence>
<dbReference type="Pfam" id="PF00347">
    <property type="entry name" value="Ribosomal_L6"/>
    <property type="match status" value="2"/>
</dbReference>
<dbReference type="InterPro" id="IPR036789">
    <property type="entry name" value="Ribosomal_uL6-like_a/b-dom_sf"/>
</dbReference>
<feature type="domain" description="Large ribosomal subunit protein uL6 alpha-beta" evidence="9">
    <location>
        <begin position="90"/>
        <end position="164"/>
    </location>
</feature>
<dbReference type="PRINTS" id="PR00059">
    <property type="entry name" value="RIBOSOMALL6"/>
</dbReference>
<dbReference type="FunFam" id="3.90.930.12:FF:000002">
    <property type="entry name" value="50S ribosomal protein L6"/>
    <property type="match status" value="1"/>
</dbReference>
<dbReference type="PROSITE" id="PS00525">
    <property type="entry name" value="RIBOSOMAL_L6_1"/>
    <property type="match status" value="1"/>
</dbReference>
<dbReference type="SUPFAM" id="SSF56053">
    <property type="entry name" value="Ribosomal protein L6"/>
    <property type="match status" value="2"/>
</dbReference>
<dbReference type="PIRSF" id="PIRSF002162">
    <property type="entry name" value="Ribosomal_L6"/>
    <property type="match status" value="1"/>
</dbReference>
<keyword evidence="3 6" id="KW-0694">RNA-binding</keyword>
<evidence type="ECO:0000256" key="3">
    <source>
        <dbReference type="ARBA" id="ARBA00022884"/>
    </source>
</evidence>
<dbReference type="AlphaFoldDB" id="A0A1W1URU5"/>
<dbReference type="OrthoDB" id="9805007at2"/>
<dbReference type="HAMAP" id="MF_01365_B">
    <property type="entry name" value="Ribosomal_uL6_B"/>
    <property type="match status" value="1"/>
</dbReference>
<keyword evidence="2 6" id="KW-0699">rRNA-binding</keyword>
<proteinExistence type="inferred from homology"/>
<protein>
    <recommendedName>
        <fullName evidence="6">Large ribosomal subunit protein uL6</fullName>
    </recommendedName>
</protein>
<dbReference type="GO" id="GO:0022625">
    <property type="term" value="C:cytosolic large ribosomal subunit"/>
    <property type="evidence" value="ECO:0007669"/>
    <property type="project" value="UniProtKB-UniRule"/>
</dbReference>
<dbReference type="GO" id="GO:0019843">
    <property type="term" value="F:rRNA binding"/>
    <property type="evidence" value="ECO:0007669"/>
    <property type="project" value="UniProtKB-UniRule"/>
</dbReference>